<dbReference type="EMBL" id="BMJQ01000003">
    <property type="protein sequence ID" value="GGF09612.1"/>
    <property type="molecule type" value="Genomic_DNA"/>
</dbReference>
<dbReference type="SMART" id="SM00529">
    <property type="entry name" value="HTH_DTXR"/>
    <property type="match status" value="1"/>
</dbReference>
<evidence type="ECO:0000256" key="12">
    <source>
        <dbReference type="ARBA" id="ARBA00025185"/>
    </source>
</evidence>
<dbReference type="GO" id="GO:0003700">
    <property type="term" value="F:DNA-binding transcription factor activity"/>
    <property type="evidence" value="ECO:0007669"/>
    <property type="project" value="InterPro"/>
</dbReference>
<dbReference type="GO" id="GO:0003677">
    <property type="term" value="F:DNA binding"/>
    <property type="evidence" value="ECO:0007669"/>
    <property type="project" value="UniProtKB-KW"/>
</dbReference>
<evidence type="ECO:0000256" key="10">
    <source>
        <dbReference type="ARBA" id="ARBA00023163"/>
    </source>
</evidence>
<dbReference type="PROSITE" id="PS50944">
    <property type="entry name" value="HTH_DTXR"/>
    <property type="match status" value="1"/>
</dbReference>
<sequence>MGEDRETPVIGVLSCVVDEPESQARAFGQQRRQRDSMMAQDYCELIADLIDTQGEARAVDISRRLGVAHATVVNTIGRLQRDGYVQQQPYRSIFLTDAGRALALECRRRHQIVLRFLEALGIDPETARADAEGMEHHVSEPTLAAFERFIAEAAAKKVL</sequence>
<feature type="domain" description="HTH dtxR-type" evidence="14">
    <location>
        <begin position="39"/>
        <end position="96"/>
    </location>
</feature>
<dbReference type="InterPro" id="IPR022687">
    <property type="entry name" value="HTH_DTXR"/>
</dbReference>
<name>A0A8J2YQS5_9PROT</name>
<gene>
    <name evidence="15" type="ORF">GCM10011611_13880</name>
</gene>
<comment type="similarity">
    <text evidence="2">Belongs to the DtxR/MntR family.</text>
</comment>
<dbReference type="Gene3D" id="1.10.10.10">
    <property type="entry name" value="Winged helix-like DNA-binding domain superfamily/Winged helix DNA-binding domain"/>
    <property type="match status" value="1"/>
</dbReference>
<evidence type="ECO:0000256" key="11">
    <source>
        <dbReference type="ARBA" id="ARBA00023211"/>
    </source>
</evidence>
<dbReference type="InterPro" id="IPR050536">
    <property type="entry name" value="DtxR_MntR_Metal-Reg"/>
</dbReference>
<dbReference type="AlphaFoldDB" id="A0A8J2YQS5"/>
<dbReference type="InterPro" id="IPR036390">
    <property type="entry name" value="WH_DNA-bd_sf"/>
</dbReference>
<keyword evidence="7" id="KW-0805">Transcription regulation</keyword>
<evidence type="ECO:0000256" key="13">
    <source>
        <dbReference type="ARBA" id="ARBA00032593"/>
    </source>
</evidence>
<dbReference type="InterPro" id="IPR036421">
    <property type="entry name" value="Fe_dep_repressor_sf"/>
</dbReference>
<evidence type="ECO:0000256" key="5">
    <source>
        <dbReference type="ARBA" id="ARBA00022490"/>
    </source>
</evidence>
<proteinExistence type="inferred from homology"/>
<dbReference type="SUPFAM" id="SSF47979">
    <property type="entry name" value="Iron-dependent repressor protein, dimerization domain"/>
    <property type="match status" value="1"/>
</dbReference>
<dbReference type="NCBIfam" id="NF008273">
    <property type="entry name" value="PRK11050.1"/>
    <property type="match status" value="1"/>
</dbReference>
<keyword evidence="5" id="KW-0963">Cytoplasm</keyword>
<comment type="caution">
    <text evidence="15">The sequence shown here is derived from an EMBL/GenBank/DDBJ whole genome shotgun (WGS) entry which is preliminary data.</text>
</comment>
<evidence type="ECO:0000256" key="7">
    <source>
        <dbReference type="ARBA" id="ARBA00023015"/>
    </source>
</evidence>
<keyword evidence="16" id="KW-1185">Reference proteome</keyword>
<dbReference type="GO" id="GO:0046983">
    <property type="term" value="F:protein dimerization activity"/>
    <property type="evidence" value="ECO:0007669"/>
    <property type="project" value="InterPro"/>
</dbReference>
<evidence type="ECO:0000256" key="6">
    <source>
        <dbReference type="ARBA" id="ARBA00022491"/>
    </source>
</evidence>
<evidence type="ECO:0000256" key="3">
    <source>
        <dbReference type="ARBA" id="ARBA00011738"/>
    </source>
</evidence>
<evidence type="ECO:0000256" key="1">
    <source>
        <dbReference type="ARBA" id="ARBA00004496"/>
    </source>
</evidence>
<evidence type="ECO:0000256" key="4">
    <source>
        <dbReference type="ARBA" id="ARBA00022386"/>
    </source>
</evidence>
<dbReference type="GO" id="GO:0046914">
    <property type="term" value="F:transition metal ion binding"/>
    <property type="evidence" value="ECO:0007669"/>
    <property type="project" value="InterPro"/>
</dbReference>
<evidence type="ECO:0000256" key="2">
    <source>
        <dbReference type="ARBA" id="ARBA00007871"/>
    </source>
</evidence>
<dbReference type="Pfam" id="PF02742">
    <property type="entry name" value="Fe_dep_repr_C"/>
    <property type="match status" value="1"/>
</dbReference>
<dbReference type="Pfam" id="PF01325">
    <property type="entry name" value="Fe_dep_repress"/>
    <property type="match status" value="1"/>
</dbReference>
<protein>
    <recommendedName>
        <fullName evidence="4">Transcriptional regulator MntR</fullName>
    </recommendedName>
    <alternativeName>
        <fullName evidence="13">Manganese transport regulator</fullName>
    </alternativeName>
</protein>
<evidence type="ECO:0000313" key="16">
    <source>
        <dbReference type="Proteomes" id="UP000646365"/>
    </source>
</evidence>
<accession>A0A8J2YQS5</accession>
<comment type="subcellular location">
    <subcellularLocation>
        <location evidence="1">Cytoplasm</location>
    </subcellularLocation>
</comment>
<dbReference type="PANTHER" id="PTHR33238:SF11">
    <property type="entry name" value="TRANSCRIPTIONAL REGULATOR MNTR"/>
    <property type="match status" value="1"/>
</dbReference>
<keyword evidence="10" id="KW-0804">Transcription</keyword>
<dbReference type="RefSeq" id="WP_189043951.1">
    <property type="nucleotide sequence ID" value="NZ_BMJQ01000003.1"/>
</dbReference>
<reference evidence="15" key="1">
    <citation type="journal article" date="2014" name="Int. J. Syst. Evol. Microbiol.">
        <title>Complete genome sequence of Corynebacterium casei LMG S-19264T (=DSM 44701T), isolated from a smear-ripened cheese.</title>
        <authorList>
            <consortium name="US DOE Joint Genome Institute (JGI-PGF)"/>
            <person name="Walter F."/>
            <person name="Albersmeier A."/>
            <person name="Kalinowski J."/>
            <person name="Ruckert C."/>
        </authorList>
    </citation>
    <scope>NUCLEOTIDE SEQUENCE</scope>
    <source>
        <strain evidence="15">CGMCC 1.15725</strain>
    </source>
</reference>
<dbReference type="GO" id="GO:0005737">
    <property type="term" value="C:cytoplasm"/>
    <property type="evidence" value="ECO:0007669"/>
    <property type="project" value="UniProtKB-SubCell"/>
</dbReference>
<comment type="subunit">
    <text evidence="3">Homodimer.</text>
</comment>
<dbReference type="InterPro" id="IPR036388">
    <property type="entry name" value="WH-like_DNA-bd_sf"/>
</dbReference>
<dbReference type="InterPro" id="IPR001367">
    <property type="entry name" value="Fe_dep_repressor"/>
</dbReference>
<comment type="function">
    <text evidence="12">In the presence of manganese, represses expression of mntH and mntS. Up-regulates expression of mntP.</text>
</comment>
<keyword evidence="6" id="KW-0678">Repressor</keyword>
<keyword evidence="8" id="KW-0238">DNA-binding</keyword>
<dbReference type="PANTHER" id="PTHR33238">
    <property type="entry name" value="IRON (METAL) DEPENDENT REPRESSOR, DTXR FAMILY"/>
    <property type="match status" value="1"/>
</dbReference>
<dbReference type="InterPro" id="IPR022689">
    <property type="entry name" value="Iron_dep_repressor"/>
</dbReference>
<keyword evidence="11" id="KW-0464">Manganese</keyword>
<dbReference type="Gene3D" id="1.10.60.10">
    <property type="entry name" value="Iron dependent repressor, metal binding and dimerisation domain"/>
    <property type="match status" value="1"/>
</dbReference>
<evidence type="ECO:0000256" key="9">
    <source>
        <dbReference type="ARBA" id="ARBA00023159"/>
    </source>
</evidence>
<keyword evidence="9" id="KW-0010">Activator</keyword>
<evidence type="ECO:0000256" key="8">
    <source>
        <dbReference type="ARBA" id="ARBA00023125"/>
    </source>
</evidence>
<dbReference type="Proteomes" id="UP000646365">
    <property type="component" value="Unassembled WGS sequence"/>
</dbReference>
<evidence type="ECO:0000313" key="15">
    <source>
        <dbReference type="EMBL" id="GGF09612.1"/>
    </source>
</evidence>
<evidence type="ECO:0000259" key="14">
    <source>
        <dbReference type="PROSITE" id="PS50944"/>
    </source>
</evidence>
<reference evidence="15" key="2">
    <citation type="submission" date="2020-09" db="EMBL/GenBank/DDBJ databases">
        <authorList>
            <person name="Sun Q."/>
            <person name="Zhou Y."/>
        </authorList>
    </citation>
    <scope>NUCLEOTIDE SEQUENCE</scope>
    <source>
        <strain evidence="15">CGMCC 1.15725</strain>
    </source>
</reference>
<dbReference type="SUPFAM" id="SSF46785">
    <property type="entry name" value="Winged helix' DNA-binding domain"/>
    <property type="match status" value="1"/>
</dbReference>
<organism evidence="15 16">
    <name type="scientific">Aliidongia dinghuensis</name>
    <dbReference type="NCBI Taxonomy" id="1867774"/>
    <lineage>
        <taxon>Bacteria</taxon>
        <taxon>Pseudomonadati</taxon>
        <taxon>Pseudomonadota</taxon>
        <taxon>Alphaproteobacteria</taxon>
        <taxon>Rhodospirillales</taxon>
        <taxon>Dongiaceae</taxon>
        <taxon>Aliidongia</taxon>
    </lineage>
</organism>